<dbReference type="SUPFAM" id="SSF55073">
    <property type="entry name" value="Nucleotide cyclase"/>
    <property type="match status" value="1"/>
</dbReference>
<sequence>MAATSTAQTTAHLPRTPDGLSAFERGIVFAAGAFIVAVLTSSVLLSMDLRDRAVVSATQQLRNLSLVLSQETDRALQAVETVQQGVIDKMRDSGITTVEAFRKQMSDRDAHELLRDRVTGLSYADAIMLVTHDGRVVNSSRAWPADDAASIAETSYYTALAADPRLDHFLTAPIADRRANSAMVFLARRFTAPDGKLIGFVLGAVRLQSIEDFLARVDIGAGGSIALLCDDGTLLARSPRAGARVGTKFAWAKSAAIHFRREGQPPVEKRSVIDGQERLFWGAPLPHFPAFIAVSYRIERVDAAWWPEVAVICGGGLLMSMAAAVCAWLSLRQLRTQHRFARQASHAARHDILTGLPNRLMFHEEAAQALNASAAQPVAVILFDLDAFKLINDVYGHSAGDSLLRIVAERLQYVLPDKRLASRLGGDEFAILHPVSAWPSQAEALAETLQAAMQRPIELGNVPISVSASIGIACAPYDGKDIDTVLRGADLALYAAKDQGAGNFRIFDRMMADHVAARRQLDLGLRAALRERRFVLYFQPVISGLDGSTIGFEALLRWFDPERGMISPADFIPVAEETGLIVELGGWVLEQACREAMGWPLPLRVSVNVSARQFHAGDLYARVEDALRQSGLPPQRLELEITESVLLQETPALRQTFEALQALGVAVALDDFGIGYSSLAYLRRFPVDRVKIDRSFVKDMHADNDDARIVSSLIVLSHILGMEVTAEGVETEEQQQLLQRAGCDALQGYLISRPLAAAVVPIWLRRQPRGAPHA</sequence>
<proteinExistence type="predicted"/>
<dbReference type="InterPro" id="IPR043128">
    <property type="entry name" value="Rev_trsase/Diguanyl_cyclase"/>
</dbReference>
<dbReference type="RefSeq" id="WP_091911231.1">
    <property type="nucleotide sequence ID" value="NZ_FNLO01000011.1"/>
</dbReference>
<dbReference type="STRING" id="1770053.SAMN05216551_111120"/>
<dbReference type="PANTHER" id="PTHR44757:SF2">
    <property type="entry name" value="BIOFILM ARCHITECTURE MAINTENANCE PROTEIN MBAA"/>
    <property type="match status" value="1"/>
</dbReference>
<evidence type="ECO:0000259" key="3">
    <source>
        <dbReference type="PROSITE" id="PS50887"/>
    </source>
</evidence>
<gene>
    <name evidence="4" type="ORF">SAMN05216551_111120</name>
</gene>
<keyword evidence="1" id="KW-0812">Transmembrane</keyword>
<accession>A0A1H2PTD4</accession>
<feature type="transmembrane region" description="Helical" evidence="1">
    <location>
        <begin position="26"/>
        <end position="45"/>
    </location>
</feature>
<dbReference type="PROSITE" id="PS50883">
    <property type="entry name" value="EAL"/>
    <property type="match status" value="1"/>
</dbReference>
<evidence type="ECO:0000256" key="1">
    <source>
        <dbReference type="SAM" id="Phobius"/>
    </source>
</evidence>
<keyword evidence="5" id="KW-1185">Reference proteome</keyword>
<dbReference type="CDD" id="cd12915">
    <property type="entry name" value="PDC2_DGC_like"/>
    <property type="match status" value="1"/>
</dbReference>
<dbReference type="FunFam" id="3.20.20.450:FF:000001">
    <property type="entry name" value="Cyclic di-GMP phosphodiesterase yahA"/>
    <property type="match status" value="1"/>
</dbReference>
<evidence type="ECO:0000313" key="4">
    <source>
        <dbReference type="EMBL" id="SDV50350.1"/>
    </source>
</evidence>
<feature type="transmembrane region" description="Helical" evidence="1">
    <location>
        <begin position="304"/>
        <end position="331"/>
    </location>
</feature>
<feature type="domain" description="GGDEF" evidence="3">
    <location>
        <begin position="376"/>
        <end position="509"/>
    </location>
</feature>
<dbReference type="SMART" id="SM00052">
    <property type="entry name" value="EAL"/>
    <property type="match status" value="1"/>
</dbReference>
<dbReference type="Pfam" id="PF00563">
    <property type="entry name" value="EAL"/>
    <property type="match status" value="1"/>
</dbReference>
<dbReference type="InterPro" id="IPR001633">
    <property type="entry name" value="EAL_dom"/>
</dbReference>
<dbReference type="CDD" id="cd12914">
    <property type="entry name" value="PDC1_DGC_like"/>
    <property type="match status" value="1"/>
</dbReference>
<keyword evidence="1" id="KW-1133">Transmembrane helix</keyword>
<organism evidence="4 5">
    <name type="scientific">Chitinasiproducens palmae</name>
    <dbReference type="NCBI Taxonomy" id="1770053"/>
    <lineage>
        <taxon>Bacteria</taxon>
        <taxon>Pseudomonadati</taxon>
        <taxon>Pseudomonadota</taxon>
        <taxon>Betaproteobacteria</taxon>
        <taxon>Burkholderiales</taxon>
        <taxon>Burkholderiaceae</taxon>
        <taxon>Chitinasiproducens</taxon>
    </lineage>
</organism>
<dbReference type="Gene3D" id="3.20.20.450">
    <property type="entry name" value="EAL domain"/>
    <property type="match status" value="1"/>
</dbReference>
<dbReference type="Gene3D" id="3.30.70.270">
    <property type="match status" value="1"/>
</dbReference>
<dbReference type="PANTHER" id="PTHR44757">
    <property type="entry name" value="DIGUANYLATE CYCLASE DGCP"/>
    <property type="match status" value="1"/>
</dbReference>
<protein>
    <submittedName>
        <fullName evidence="4">Diguanylate cyclase (GGDEF) domain-containing protein</fullName>
    </submittedName>
</protein>
<dbReference type="SUPFAM" id="SSF141868">
    <property type="entry name" value="EAL domain-like"/>
    <property type="match status" value="1"/>
</dbReference>
<dbReference type="InterPro" id="IPR029787">
    <property type="entry name" value="Nucleotide_cyclase"/>
</dbReference>
<dbReference type="PROSITE" id="PS50887">
    <property type="entry name" value="GGDEF"/>
    <property type="match status" value="1"/>
</dbReference>
<dbReference type="InterPro" id="IPR000160">
    <property type="entry name" value="GGDEF_dom"/>
</dbReference>
<dbReference type="AlphaFoldDB" id="A0A1H2PTD4"/>
<dbReference type="Proteomes" id="UP000243719">
    <property type="component" value="Unassembled WGS sequence"/>
</dbReference>
<dbReference type="EMBL" id="FNLO01000011">
    <property type="protein sequence ID" value="SDV50350.1"/>
    <property type="molecule type" value="Genomic_DNA"/>
</dbReference>
<keyword evidence="1" id="KW-0472">Membrane</keyword>
<evidence type="ECO:0000313" key="5">
    <source>
        <dbReference type="Proteomes" id="UP000243719"/>
    </source>
</evidence>
<dbReference type="SMART" id="SM00267">
    <property type="entry name" value="GGDEF"/>
    <property type="match status" value="1"/>
</dbReference>
<dbReference type="NCBIfam" id="TIGR00254">
    <property type="entry name" value="GGDEF"/>
    <property type="match status" value="1"/>
</dbReference>
<dbReference type="CDD" id="cd01948">
    <property type="entry name" value="EAL"/>
    <property type="match status" value="1"/>
</dbReference>
<evidence type="ECO:0000259" key="2">
    <source>
        <dbReference type="PROSITE" id="PS50883"/>
    </source>
</evidence>
<dbReference type="InterPro" id="IPR035919">
    <property type="entry name" value="EAL_sf"/>
</dbReference>
<name>A0A1H2PTD4_9BURK</name>
<dbReference type="Gene3D" id="3.30.450.20">
    <property type="entry name" value="PAS domain"/>
    <property type="match status" value="2"/>
</dbReference>
<dbReference type="CDD" id="cd01949">
    <property type="entry name" value="GGDEF"/>
    <property type="match status" value="1"/>
</dbReference>
<dbReference type="Pfam" id="PF00990">
    <property type="entry name" value="GGDEF"/>
    <property type="match status" value="1"/>
</dbReference>
<dbReference type="OrthoDB" id="9813903at2"/>
<feature type="domain" description="EAL" evidence="2">
    <location>
        <begin position="518"/>
        <end position="768"/>
    </location>
</feature>
<reference evidence="5" key="1">
    <citation type="submission" date="2016-09" db="EMBL/GenBank/DDBJ databases">
        <authorList>
            <person name="Varghese N."/>
            <person name="Submissions S."/>
        </authorList>
    </citation>
    <scope>NUCLEOTIDE SEQUENCE [LARGE SCALE GENOMIC DNA]</scope>
    <source>
        <strain evidence="5">JS23</strain>
    </source>
</reference>
<dbReference type="InterPro" id="IPR052155">
    <property type="entry name" value="Biofilm_reg_signaling"/>
</dbReference>